<dbReference type="PANTHER" id="PTHR44688">
    <property type="entry name" value="DNA-BINDING TRANSCRIPTIONAL ACTIVATOR DEVR_DOSR"/>
    <property type="match status" value="1"/>
</dbReference>
<dbReference type="EMBL" id="SJPR01000001">
    <property type="protein sequence ID" value="TWU00710.1"/>
    <property type="molecule type" value="Genomic_DNA"/>
</dbReference>
<accession>A0A5C6AM28</accession>
<dbReference type="SUPFAM" id="SSF52172">
    <property type="entry name" value="CheY-like"/>
    <property type="match status" value="1"/>
</dbReference>
<evidence type="ECO:0000313" key="7">
    <source>
        <dbReference type="Proteomes" id="UP000317421"/>
    </source>
</evidence>
<dbReference type="PRINTS" id="PR00038">
    <property type="entry name" value="HTHLUXR"/>
</dbReference>
<reference evidence="6 7" key="1">
    <citation type="submission" date="2019-02" db="EMBL/GenBank/DDBJ databases">
        <title>Deep-cultivation of Planctomycetes and their phenomic and genomic characterization uncovers novel biology.</title>
        <authorList>
            <person name="Wiegand S."/>
            <person name="Jogler M."/>
            <person name="Boedeker C."/>
            <person name="Pinto D."/>
            <person name="Vollmers J."/>
            <person name="Rivas-Marin E."/>
            <person name="Kohn T."/>
            <person name="Peeters S.H."/>
            <person name="Heuer A."/>
            <person name="Rast P."/>
            <person name="Oberbeckmann S."/>
            <person name="Bunk B."/>
            <person name="Jeske O."/>
            <person name="Meyerdierks A."/>
            <person name="Storesund J.E."/>
            <person name="Kallscheuer N."/>
            <person name="Luecker S."/>
            <person name="Lage O.M."/>
            <person name="Pohl T."/>
            <person name="Merkel B.J."/>
            <person name="Hornburger P."/>
            <person name="Mueller R.-W."/>
            <person name="Bruemmer F."/>
            <person name="Labrenz M."/>
            <person name="Spormann A.M."/>
            <person name="Op Den Camp H."/>
            <person name="Overmann J."/>
            <person name="Amann R."/>
            <person name="Jetten M.S.M."/>
            <person name="Mascher T."/>
            <person name="Medema M.H."/>
            <person name="Devos D.P."/>
            <person name="Kaster A.-K."/>
            <person name="Ovreas L."/>
            <person name="Rohde M."/>
            <person name="Galperin M.Y."/>
            <person name="Jogler C."/>
        </authorList>
    </citation>
    <scope>NUCLEOTIDE SEQUENCE [LARGE SCALE GENOMIC DNA]</scope>
    <source>
        <strain evidence="6 7">Pla108</strain>
    </source>
</reference>
<dbReference type="InterPro" id="IPR016032">
    <property type="entry name" value="Sig_transdc_resp-reg_C-effctor"/>
</dbReference>
<dbReference type="Pfam" id="PF00196">
    <property type="entry name" value="GerE"/>
    <property type="match status" value="1"/>
</dbReference>
<keyword evidence="3" id="KW-0804">Transcription</keyword>
<dbReference type="GO" id="GO:0003677">
    <property type="term" value="F:DNA binding"/>
    <property type="evidence" value="ECO:0007669"/>
    <property type="project" value="UniProtKB-KW"/>
</dbReference>
<keyword evidence="2" id="KW-0238">DNA-binding</keyword>
<keyword evidence="4" id="KW-0597">Phosphoprotein</keyword>
<dbReference type="Gene3D" id="1.10.10.10">
    <property type="entry name" value="Winged helix-like DNA-binding domain superfamily/Winged helix DNA-binding domain"/>
    <property type="match status" value="1"/>
</dbReference>
<protein>
    <submittedName>
        <fullName evidence="6">Transcriptional regulatory protein FixJ</fullName>
    </submittedName>
</protein>
<sequence>MSENEFYPSGSAEIDRPRPTIYVVEHHASSRGSLADLIVQRGFRCQAFATADEFLAAGAASRPGCLVVDYELPGISGHELQERLANQVDATPMVVTIGQSEVPTAVRFMERCSVTLLEKPFQQDELFRAIDKAVELDLVQAKVRRRFQQIGAAVEQLSSRERTVLQAIVGGQLNKAIARSLDVSVRTIEGDRAKIVEKFSAETTGEVVGKYAQYELLAELGFARSRSPMICG</sequence>
<evidence type="ECO:0000259" key="5">
    <source>
        <dbReference type="PROSITE" id="PS50110"/>
    </source>
</evidence>
<dbReference type="Pfam" id="PF00072">
    <property type="entry name" value="Response_reg"/>
    <property type="match status" value="1"/>
</dbReference>
<proteinExistence type="predicted"/>
<feature type="domain" description="Response regulatory" evidence="5">
    <location>
        <begin position="20"/>
        <end position="134"/>
    </location>
</feature>
<dbReference type="InterPro" id="IPR000792">
    <property type="entry name" value="Tscrpt_reg_LuxR_C"/>
</dbReference>
<dbReference type="OrthoDB" id="271936at2"/>
<dbReference type="PANTHER" id="PTHR44688:SF16">
    <property type="entry name" value="DNA-BINDING TRANSCRIPTIONAL ACTIVATOR DEVR_DOSR"/>
    <property type="match status" value="1"/>
</dbReference>
<dbReference type="PROSITE" id="PS50110">
    <property type="entry name" value="RESPONSE_REGULATORY"/>
    <property type="match status" value="1"/>
</dbReference>
<dbReference type="SUPFAM" id="SSF46894">
    <property type="entry name" value="C-terminal effector domain of the bipartite response regulators"/>
    <property type="match status" value="1"/>
</dbReference>
<keyword evidence="1" id="KW-0805">Transcription regulation</keyword>
<dbReference type="SMART" id="SM00421">
    <property type="entry name" value="HTH_LUXR"/>
    <property type="match status" value="1"/>
</dbReference>
<dbReference type="AlphaFoldDB" id="A0A5C6AM28"/>
<evidence type="ECO:0000313" key="6">
    <source>
        <dbReference type="EMBL" id="TWU00710.1"/>
    </source>
</evidence>
<dbReference type="GO" id="GO:0006355">
    <property type="term" value="P:regulation of DNA-templated transcription"/>
    <property type="evidence" value="ECO:0007669"/>
    <property type="project" value="InterPro"/>
</dbReference>
<feature type="modified residue" description="4-aspartylphosphate" evidence="4">
    <location>
        <position position="69"/>
    </location>
</feature>
<dbReference type="SMART" id="SM00448">
    <property type="entry name" value="REC"/>
    <property type="match status" value="1"/>
</dbReference>
<dbReference type="Proteomes" id="UP000317421">
    <property type="component" value="Unassembled WGS sequence"/>
</dbReference>
<dbReference type="InterPro" id="IPR001789">
    <property type="entry name" value="Sig_transdc_resp-reg_receiver"/>
</dbReference>
<dbReference type="GO" id="GO:0000160">
    <property type="term" value="P:phosphorelay signal transduction system"/>
    <property type="evidence" value="ECO:0007669"/>
    <property type="project" value="InterPro"/>
</dbReference>
<gene>
    <name evidence="6" type="primary">fixJ_1</name>
    <name evidence="6" type="ORF">Pla108_16620</name>
</gene>
<dbReference type="RefSeq" id="WP_146444354.1">
    <property type="nucleotide sequence ID" value="NZ_SJPR01000001.1"/>
</dbReference>
<name>A0A5C6AM28_9BACT</name>
<dbReference type="Gene3D" id="3.40.50.2300">
    <property type="match status" value="1"/>
</dbReference>
<comment type="caution">
    <text evidence="6">The sequence shown here is derived from an EMBL/GenBank/DDBJ whole genome shotgun (WGS) entry which is preliminary data.</text>
</comment>
<organism evidence="6 7">
    <name type="scientific">Botrimarina colliarenosi</name>
    <dbReference type="NCBI Taxonomy" id="2528001"/>
    <lineage>
        <taxon>Bacteria</taxon>
        <taxon>Pseudomonadati</taxon>
        <taxon>Planctomycetota</taxon>
        <taxon>Planctomycetia</taxon>
        <taxon>Pirellulales</taxon>
        <taxon>Lacipirellulaceae</taxon>
        <taxon>Botrimarina</taxon>
    </lineage>
</organism>
<evidence type="ECO:0000256" key="2">
    <source>
        <dbReference type="ARBA" id="ARBA00023125"/>
    </source>
</evidence>
<dbReference type="InterPro" id="IPR011006">
    <property type="entry name" value="CheY-like_superfamily"/>
</dbReference>
<evidence type="ECO:0000256" key="1">
    <source>
        <dbReference type="ARBA" id="ARBA00023015"/>
    </source>
</evidence>
<dbReference type="InterPro" id="IPR036388">
    <property type="entry name" value="WH-like_DNA-bd_sf"/>
</dbReference>
<evidence type="ECO:0000256" key="4">
    <source>
        <dbReference type="PROSITE-ProRule" id="PRU00169"/>
    </source>
</evidence>
<evidence type="ECO:0000256" key="3">
    <source>
        <dbReference type="ARBA" id="ARBA00023163"/>
    </source>
</evidence>
<keyword evidence="7" id="KW-1185">Reference proteome</keyword>